<dbReference type="InterPro" id="IPR052160">
    <property type="entry name" value="Gypsy_RT_Integrase-like"/>
</dbReference>
<gene>
    <name evidence="2" type="ORF">EPI10_011622</name>
</gene>
<accession>A0A5B6W9E1</accession>
<dbReference type="Gene3D" id="1.10.340.70">
    <property type="match status" value="1"/>
</dbReference>
<dbReference type="InterPro" id="IPR041588">
    <property type="entry name" value="Integrase_H2C2"/>
</dbReference>
<organism evidence="2 3">
    <name type="scientific">Gossypium australe</name>
    <dbReference type="NCBI Taxonomy" id="47621"/>
    <lineage>
        <taxon>Eukaryota</taxon>
        <taxon>Viridiplantae</taxon>
        <taxon>Streptophyta</taxon>
        <taxon>Embryophyta</taxon>
        <taxon>Tracheophyta</taxon>
        <taxon>Spermatophyta</taxon>
        <taxon>Magnoliopsida</taxon>
        <taxon>eudicotyledons</taxon>
        <taxon>Gunneridae</taxon>
        <taxon>Pentapetalae</taxon>
        <taxon>rosids</taxon>
        <taxon>malvids</taxon>
        <taxon>Malvales</taxon>
        <taxon>Malvaceae</taxon>
        <taxon>Malvoideae</taxon>
        <taxon>Gossypium</taxon>
    </lineage>
</organism>
<dbReference type="PANTHER" id="PTHR47266">
    <property type="entry name" value="ENDONUCLEASE-RELATED"/>
    <property type="match status" value="1"/>
</dbReference>
<dbReference type="Pfam" id="PF17921">
    <property type="entry name" value="Integrase_H2C2"/>
    <property type="match status" value="1"/>
</dbReference>
<sequence>MTVRPILLQHIHEHQPLDESLARWICQVESGVQGDFDLNSNGCLCVLEDEDLKHLILTEVHNSPFSMHPSGNKMYQDLRVLYWSPGLKKDVANFVGRCLVCQRVESRTSASIGFTSAYSDSKVETGVDYDRFCFGFAFESDT</sequence>
<evidence type="ECO:0000313" key="3">
    <source>
        <dbReference type="Proteomes" id="UP000325315"/>
    </source>
</evidence>
<dbReference type="AlphaFoldDB" id="A0A5B6W9E1"/>
<evidence type="ECO:0000259" key="1">
    <source>
        <dbReference type="Pfam" id="PF17921"/>
    </source>
</evidence>
<evidence type="ECO:0000313" key="2">
    <source>
        <dbReference type="EMBL" id="KAA3477757.1"/>
    </source>
</evidence>
<name>A0A5B6W9E1_9ROSI</name>
<comment type="caution">
    <text evidence="2">The sequence shown here is derived from an EMBL/GenBank/DDBJ whole genome shotgun (WGS) entry which is preliminary data.</text>
</comment>
<dbReference type="OrthoDB" id="1938712at2759"/>
<proteinExistence type="predicted"/>
<protein>
    <submittedName>
        <fullName evidence="2">Integrase</fullName>
    </submittedName>
</protein>
<reference evidence="3" key="1">
    <citation type="journal article" date="2019" name="Plant Biotechnol. J.">
        <title>Genome sequencing of the Australian wild diploid species Gossypium australe highlights disease resistance and delayed gland morphogenesis.</title>
        <authorList>
            <person name="Cai Y."/>
            <person name="Cai X."/>
            <person name="Wang Q."/>
            <person name="Wang P."/>
            <person name="Zhang Y."/>
            <person name="Cai C."/>
            <person name="Xu Y."/>
            <person name="Wang K."/>
            <person name="Zhou Z."/>
            <person name="Wang C."/>
            <person name="Geng S."/>
            <person name="Li B."/>
            <person name="Dong Q."/>
            <person name="Hou Y."/>
            <person name="Wang H."/>
            <person name="Ai P."/>
            <person name="Liu Z."/>
            <person name="Yi F."/>
            <person name="Sun M."/>
            <person name="An G."/>
            <person name="Cheng J."/>
            <person name="Zhang Y."/>
            <person name="Shi Q."/>
            <person name="Xie Y."/>
            <person name="Shi X."/>
            <person name="Chang Y."/>
            <person name="Huang F."/>
            <person name="Chen Y."/>
            <person name="Hong S."/>
            <person name="Mi L."/>
            <person name="Sun Q."/>
            <person name="Zhang L."/>
            <person name="Zhou B."/>
            <person name="Peng R."/>
            <person name="Zhang X."/>
            <person name="Liu F."/>
        </authorList>
    </citation>
    <scope>NUCLEOTIDE SEQUENCE [LARGE SCALE GENOMIC DNA]</scope>
    <source>
        <strain evidence="3">cv. PA1801</strain>
    </source>
</reference>
<feature type="domain" description="Integrase zinc-binding" evidence="1">
    <location>
        <begin position="49"/>
        <end position="106"/>
    </location>
</feature>
<dbReference type="Proteomes" id="UP000325315">
    <property type="component" value="Unassembled WGS sequence"/>
</dbReference>
<keyword evidence="3" id="KW-1185">Reference proteome</keyword>
<dbReference type="EMBL" id="SMMG02000004">
    <property type="protein sequence ID" value="KAA3477757.1"/>
    <property type="molecule type" value="Genomic_DNA"/>
</dbReference>